<feature type="domain" description="Acyltransferase 3" evidence="2">
    <location>
        <begin position="2"/>
        <end position="374"/>
    </location>
</feature>
<feature type="transmembrane region" description="Helical" evidence="1">
    <location>
        <begin position="166"/>
        <end position="187"/>
    </location>
</feature>
<keyword evidence="4" id="KW-1185">Reference proteome</keyword>
<evidence type="ECO:0000313" key="4">
    <source>
        <dbReference type="Proteomes" id="UP001175000"/>
    </source>
</evidence>
<feature type="transmembrane region" description="Helical" evidence="1">
    <location>
        <begin position="284"/>
        <end position="303"/>
    </location>
</feature>
<feature type="transmembrane region" description="Helical" evidence="1">
    <location>
        <begin position="53"/>
        <end position="72"/>
    </location>
</feature>
<dbReference type="InterPro" id="IPR050879">
    <property type="entry name" value="Acyltransferase_3"/>
</dbReference>
<dbReference type="InterPro" id="IPR002656">
    <property type="entry name" value="Acyl_transf_3_dom"/>
</dbReference>
<dbReference type="GO" id="GO:0016747">
    <property type="term" value="F:acyltransferase activity, transferring groups other than amino-acyl groups"/>
    <property type="evidence" value="ECO:0007669"/>
    <property type="project" value="InterPro"/>
</dbReference>
<reference evidence="3" key="1">
    <citation type="submission" date="2023-06" db="EMBL/GenBank/DDBJ databases">
        <title>Genome-scale phylogeny and comparative genomics of the fungal order Sordariales.</title>
        <authorList>
            <consortium name="Lawrence Berkeley National Laboratory"/>
            <person name="Hensen N."/>
            <person name="Bonometti L."/>
            <person name="Westerberg I."/>
            <person name="Brannstrom I.O."/>
            <person name="Guillou S."/>
            <person name="Cros-Aarteil S."/>
            <person name="Calhoun S."/>
            <person name="Haridas S."/>
            <person name="Kuo A."/>
            <person name="Mondo S."/>
            <person name="Pangilinan J."/>
            <person name="Riley R."/>
            <person name="Labutti K."/>
            <person name="Andreopoulos B."/>
            <person name="Lipzen A."/>
            <person name="Chen C."/>
            <person name="Yanf M."/>
            <person name="Daum C."/>
            <person name="Ng V."/>
            <person name="Clum A."/>
            <person name="Steindorff A."/>
            <person name="Ohm R."/>
            <person name="Martin F."/>
            <person name="Silar P."/>
            <person name="Natvig D."/>
            <person name="Lalanne C."/>
            <person name="Gautier V."/>
            <person name="Ament-Velasquez S.L."/>
            <person name="Kruys A."/>
            <person name="Hutchinson M.I."/>
            <person name="Powell A.J."/>
            <person name="Barry K."/>
            <person name="Miller A.N."/>
            <person name="Grigoriev I.V."/>
            <person name="Debuchy R."/>
            <person name="Gladieux P."/>
            <person name="Thoren M.H."/>
            <person name="Johannesson H."/>
        </authorList>
    </citation>
    <scope>NUCLEOTIDE SEQUENCE</scope>
    <source>
        <strain evidence="3">CBS 606.72</strain>
    </source>
</reference>
<proteinExistence type="predicted"/>
<feature type="transmembrane region" description="Helical" evidence="1">
    <location>
        <begin position="199"/>
        <end position="223"/>
    </location>
</feature>
<organism evidence="3 4">
    <name type="scientific">Immersiella caudata</name>
    <dbReference type="NCBI Taxonomy" id="314043"/>
    <lineage>
        <taxon>Eukaryota</taxon>
        <taxon>Fungi</taxon>
        <taxon>Dikarya</taxon>
        <taxon>Ascomycota</taxon>
        <taxon>Pezizomycotina</taxon>
        <taxon>Sordariomycetes</taxon>
        <taxon>Sordariomycetidae</taxon>
        <taxon>Sordariales</taxon>
        <taxon>Lasiosphaeriaceae</taxon>
        <taxon>Immersiella</taxon>
    </lineage>
</organism>
<feature type="transmembrane region" description="Helical" evidence="1">
    <location>
        <begin position="315"/>
        <end position="334"/>
    </location>
</feature>
<feature type="non-terminal residue" evidence="3">
    <location>
        <position position="393"/>
    </location>
</feature>
<comment type="caution">
    <text evidence="3">The sequence shown here is derived from an EMBL/GenBank/DDBJ whole genome shotgun (WGS) entry which is preliminary data.</text>
</comment>
<keyword evidence="3" id="KW-0012">Acyltransferase</keyword>
<evidence type="ECO:0000256" key="1">
    <source>
        <dbReference type="SAM" id="Phobius"/>
    </source>
</evidence>
<dbReference type="PANTHER" id="PTHR23028">
    <property type="entry name" value="ACETYLTRANSFERASE"/>
    <property type="match status" value="1"/>
</dbReference>
<keyword evidence="1" id="KW-1133">Transmembrane helix</keyword>
<feature type="transmembrane region" description="Helical" evidence="1">
    <location>
        <begin position="103"/>
        <end position="125"/>
    </location>
</feature>
<accession>A0AA39WSR0</accession>
<dbReference type="Pfam" id="PF01757">
    <property type="entry name" value="Acyl_transf_3"/>
    <property type="match status" value="1"/>
</dbReference>
<dbReference type="AlphaFoldDB" id="A0AA39WSR0"/>
<name>A0AA39WSR0_9PEZI</name>
<dbReference type="Proteomes" id="UP001175000">
    <property type="component" value="Unassembled WGS sequence"/>
</dbReference>
<feature type="transmembrane region" description="Helical" evidence="1">
    <location>
        <begin position="354"/>
        <end position="376"/>
    </location>
</feature>
<protein>
    <submittedName>
        <fullName evidence="3">Acyltransferase 3</fullName>
    </submittedName>
</protein>
<keyword evidence="1" id="KW-0812">Transmembrane</keyword>
<evidence type="ECO:0000313" key="3">
    <source>
        <dbReference type="EMBL" id="KAK0620904.1"/>
    </source>
</evidence>
<keyword evidence="3" id="KW-0808">Transferase</keyword>
<gene>
    <name evidence="3" type="ORF">B0T14DRAFT_412645</name>
</gene>
<dbReference type="EMBL" id="JAULSU010000004">
    <property type="protein sequence ID" value="KAK0620904.1"/>
    <property type="molecule type" value="Genomic_DNA"/>
</dbReference>
<sequence length="393" mass="44763">TAYLDGLRGVCALLVYWHHHQLAAHDSSALTLETAFGFRGRYHLATFPGIRTLFSGGHLAVAAFFVISGYSLSVKPLSYVKRGDMTRLGECISSALFRRWLRLYIPFASTTFAYLVLARACGLRAQGIQWQLGWWDEFVSFVDELRRYSFVFDQTSSPWFSYNTHLWSVPIEFKGSLMIYFFWMAMARSSRRWRFGVEVGLIIYFLYVVDGWYGALFFGGVFLCELDDGSQKSSISCNMYQYLVLAAGLYLGGVPHLELDGLRRNPGWFALSFLKPGAMADPKWFYLFWASMCLVWAVSRIGWLKRWLESRFCQFLGKISFGLYLAHGPVLWLVGENVYGAMRKLLPASGPLGLEPFFTATHVVLLPLTIAAAWVVHKAVDRPAVSLTYWAYQ</sequence>
<keyword evidence="1" id="KW-0472">Membrane</keyword>
<feature type="non-terminal residue" evidence="3">
    <location>
        <position position="1"/>
    </location>
</feature>
<evidence type="ECO:0000259" key="2">
    <source>
        <dbReference type="Pfam" id="PF01757"/>
    </source>
</evidence>
<dbReference type="PANTHER" id="PTHR23028:SF125">
    <property type="entry name" value="ACYLTRANSFERASE"/>
    <property type="match status" value="1"/>
</dbReference>